<evidence type="ECO:0000313" key="2">
    <source>
        <dbReference type="Proteomes" id="UP000261905"/>
    </source>
</evidence>
<comment type="caution">
    <text evidence="1">The sequence shown here is derived from an EMBL/GenBank/DDBJ whole genome shotgun (WGS) entry which is preliminary data.</text>
</comment>
<evidence type="ECO:0000313" key="1">
    <source>
        <dbReference type="EMBL" id="REK69329.1"/>
    </source>
</evidence>
<accession>A0A371P073</accession>
<protein>
    <submittedName>
        <fullName evidence="1">Uncharacterized protein</fullName>
    </submittedName>
</protein>
<dbReference type="OrthoDB" id="2632240at2"/>
<organism evidence="1 2">
    <name type="scientific">Paenibacillus paeoniae</name>
    <dbReference type="NCBI Taxonomy" id="2292705"/>
    <lineage>
        <taxon>Bacteria</taxon>
        <taxon>Bacillati</taxon>
        <taxon>Bacillota</taxon>
        <taxon>Bacilli</taxon>
        <taxon>Bacillales</taxon>
        <taxon>Paenibacillaceae</taxon>
        <taxon>Paenibacillus</taxon>
    </lineage>
</organism>
<keyword evidence="2" id="KW-1185">Reference proteome</keyword>
<sequence>MKLEREIRLDRHAYERYCQRVEAIGWQELEGLIAKLLRNFGYRHKDGYVQIGGIWWRGKVTYETVKLYTCYGKTHIDVPEAIRWAERMNDRLRL</sequence>
<dbReference type="RefSeq" id="WP_116049871.1">
    <property type="nucleotide sequence ID" value="NZ_QUBQ01000008.1"/>
</dbReference>
<dbReference type="Proteomes" id="UP000261905">
    <property type="component" value="Unassembled WGS sequence"/>
</dbReference>
<dbReference type="AlphaFoldDB" id="A0A371P073"/>
<name>A0A371P073_9BACL</name>
<proteinExistence type="predicted"/>
<gene>
    <name evidence="1" type="ORF">DX130_24525</name>
</gene>
<reference evidence="1 2" key="1">
    <citation type="submission" date="2018-08" db="EMBL/GenBank/DDBJ databases">
        <title>Paenibacillus sp. M4BSY-1, whole genome shotgun sequence.</title>
        <authorList>
            <person name="Tuo L."/>
        </authorList>
    </citation>
    <scope>NUCLEOTIDE SEQUENCE [LARGE SCALE GENOMIC DNA]</scope>
    <source>
        <strain evidence="1 2">M4BSY-1</strain>
    </source>
</reference>
<dbReference type="EMBL" id="QUBQ01000008">
    <property type="protein sequence ID" value="REK69329.1"/>
    <property type="molecule type" value="Genomic_DNA"/>
</dbReference>